<dbReference type="EMBL" id="VAVY01000002">
    <property type="protein sequence ID" value="TMM63697.1"/>
    <property type="molecule type" value="Genomic_DNA"/>
</dbReference>
<name>A0ABY2VHB6_9PSED</name>
<evidence type="ECO:0000313" key="3">
    <source>
        <dbReference type="Proteomes" id="UP000310095"/>
    </source>
</evidence>
<feature type="compositionally biased region" description="Basic and acidic residues" evidence="1">
    <location>
        <begin position="24"/>
        <end position="37"/>
    </location>
</feature>
<comment type="caution">
    <text evidence="2">The sequence shown here is derived from an EMBL/GenBank/DDBJ whole genome shotgun (WGS) entry which is preliminary data.</text>
</comment>
<sequence length="72" mass="7777">MMDAEDSACMSLKGEEIEALGFHEGGDSFRPPRRESSTHSNNDCDSATRGLEPSCNRSSGLWPGRAFASQAQ</sequence>
<proteinExistence type="predicted"/>
<reference evidence="2 3" key="1">
    <citation type="submission" date="2019-05" db="EMBL/GenBank/DDBJ databases">
        <title>Identification and Biocontrol Activity Analysis of Biocontrol Strain PF-1 Based on Genome-wide Data.</title>
        <authorList>
            <person name="Qi J."/>
        </authorList>
    </citation>
    <scope>NUCLEOTIDE SEQUENCE [LARGE SCALE GENOMIC DNA]</scope>
    <source>
        <strain evidence="2 3">PF-1</strain>
    </source>
</reference>
<accession>A0ABY2VHB6</accession>
<feature type="region of interest" description="Disordered" evidence="1">
    <location>
        <begin position="20"/>
        <end position="72"/>
    </location>
</feature>
<dbReference type="Proteomes" id="UP000310095">
    <property type="component" value="Unassembled WGS sequence"/>
</dbReference>
<keyword evidence="3" id="KW-1185">Reference proteome</keyword>
<evidence type="ECO:0000313" key="2">
    <source>
        <dbReference type="EMBL" id="TMM63697.1"/>
    </source>
</evidence>
<gene>
    <name evidence="2" type="ORF">FEF10_10515</name>
</gene>
<evidence type="ECO:0000256" key="1">
    <source>
        <dbReference type="SAM" id="MobiDB-lite"/>
    </source>
</evidence>
<organism evidence="2 3">
    <name type="scientific">Pseudomonas protegens</name>
    <dbReference type="NCBI Taxonomy" id="380021"/>
    <lineage>
        <taxon>Bacteria</taxon>
        <taxon>Pseudomonadati</taxon>
        <taxon>Pseudomonadota</taxon>
        <taxon>Gammaproteobacteria</taxon>
        <taxon>Pseudomonadales</taxon>
        <taxon>Pseudomonadaceae</taxon>
        <taxon>Pseudomonas</taxon>
    </lineage>
</organism>
<protein>
    <submittedName>
        <fullName evidence="2">Uncharacterized protein</fullName>
    </submittedName>
</protein>